<dbReference type="InterPro" id="IPR041577">
    <property type="entry name" value="RT_RNaseH_2"/>
</dbReference>
<evidence type="ECO:0000259" key="1">
    <source>
        <dbReference type="Pfam" id="PF17919"/>
    </source>
</evidence>
<dbReference type="InterPro" id="IPR043502">
    <property type="entry name" value="DNA/RNA_pol_sf"/>
</dbReference>
<dbReference type="SUPFAM" id="SSF56672">
    <property type="entry name" value="DNA/RNA polymerases"/>
    <property type="match status" value="1"/>
</dbReference>
<name>A0A5B6UTD7_9ROSI</name>
<dbReference type="AlphaFoldDB" id="A0A5B6UTD7"/>
<accession>A0A5B6UTD7</accession>
<protein>
    <submittedName>
        <fullName evidence="2">Ty3-gypsy retrotransposon protein</fullName>
    </submittedName>
</protein>
<dbReference type="PANTHER" id="PTHR34072:SF52">
    <property type="entry name" value="RIBONUCLEASE H"/>
    <property type="match status" value="1"/>
</dbReference>
<proteinExistence type="predicted"/>
<keyword evidence="3" id="KW-1185">Reference proteome</keyword>
<dbReference type="Proteomes" id="UP000325315">
    <property type="component" value="Unassembled WGS sequence"/>
</dbReference>
<evidence type="ECO:0000313" key="3">
    <source>
        <dbReference type="Proteomes" id="UP000325315"/>
    </source>
</evidence>
<comment type="caution">
    <text evidence="2">The sequence shown here is derived from an EMBL/GenBank/DDBJ whole genome shotgun (WGS) entry which is preliminary data.</text>
</comment>
<reference evidence="3" key="1">
    <citation type="journal article" date="2019" name="Plant Biotechnol. J.">
        <title>Genome sequencing of the Australian wild diploid species Gossypium australe highlights disease resistance and delayed gland morphogenesis.</title>
        <authorList>
            <person name="Cai Y."/>
            <person name="Cai X."/>
            <person name="Wang Q."/>
            <person name="Wang P."/>
            <person name="Zhang Y."/>
            <person name="Cai C."/>
            <person name="Xu Y."/>
            <person name="Wang K."/>
            <person name="Zhou Z."/>
            <person name="Wang C."/>
            <person name="Geng S."/>
            <person name="Li B."/>
            <person name="Dong Q."/>
            <person name="Hou Y."/>
            <person name="Wang H."/>
            <person name="Ai P."/>
            <person name="Liu Z."/>
            <person name="Yi F."/>
            <person name="Sun M."/>
            <person name="An G."/>
            <person name="Cheng J."/>
            <person name="Zhang Y."/>
            <person name="Shi Q."/>
            <person name="Xie Y."/>
            <person name="Shi X."/>
            <person name="Chang Y."/>
            <person name="Huang F."/>
            <person name="Chen Y."/>
            <person name="Hong S."/>
            <person name="Mi L."/>
            <person name="Sun Q."/>
            <person name="Zhang L."/>
            <person name="Zhou B."/>
            <person name="Peng R."/>
            <person name="Zhang X."/>
            <person name="Liu F."/>
        </authorList>
    </citation>
    <scope>NUCLEOTIDE SEQUENCE [LARGE SCALE GENOMIC DNA]</scope>
    <source>
        <strain evidence="3">cv. PA1801</strain>
    </source>
</reference>
<feature type="domain" description="Reverse transcriptase/retrotransposon-derived protein RNase H-like" evidence="1">
    <location>
        <begin position="24"/>
        <end position="98"/>
    </location>
</feature>
<dbReference type="OrthoDB" id="415724at2759"/>
<dbReference type="Pfam" id="PF17919">
    <property type="entry name" value="RT_RNaseH_2"/>
    <property type="match status" value="1"/>
</dbReference>
<dbReference type="PANTHER" id="PTHR34072">
    <property type="entry name" value="ENZYMATIC POLYPROTEIN-RELATED"/>
    <property type="match status" value="1"/>
</dbReference>
<sequence>MNGILIDLNKFFAIVNWKNLANITESFVQLKKMLTEAPPESEKEFTIYSDASLNRLGCVLIQDGNLMAYASHQLKSHERNYLTHDLELGAVLFSLKIW</sequence>
<gene>
    <name evidence="2" type="ORF">EPI10_027906</name>
</gene>
<organism evidence="2 3">
    <name type="scientific">Gossypium australe</name>
    <dbReference type="NCBI Taxonomy" id="47621"/>
    <lineage>
        <taxon>Eukaryota</taxon>
        <taxon>Viridiplantae</taxon>
        <taxon>Streptophyta</taxon>
        <taxon>Embryophyta</taxon>
        <taxon>Tracheophyta</taxon>
        <taxon>Spermatophyta</taxon>
        <taxon>Magnoliopsida</taxon>
        <taxon>eudicotyledons</taxon>
        <taxon>Gunneridae</taxon>
        <taxon>Pentapetalae</taxon>
        <taxon>rosids</taxon>
        <taxon>malvids</taxon>
        <taxon>Malvales</taxon>
        <taxon>Malvaceae</taxon>
        <taxon>Malvoideae</taxon>
        <taxon>Gossypium</taxon>
    </lineage>
</organism>
<evidence type="ECO:0000313" key="2">
    <source>
        <dbReference type="EMBL" id="KAA3461330.1"/>
    </source>
</evidence>
<dbReference type="EMBL" id="SMMG02000009">
    <property type="protein sequence ID" value="KAA3461330.1"/>
    <property type="molecule type" value="Genomic_DNA"/>
</dbReference>